<dbReference type="UniPathway" id="UPA00862"/>
<dbReference type="InterPro" id="IPR008928">
    <property type="entry name" value="6-hairpin_glycosidase_sf"/>
</dbReference>
<proteinExistence type="inferred from homology"/>
<dbReference type="PANTHER" id="PTHR13174:SF3">
    <property type="entry name" value="D-GLUCURONYL C5-EPIMERASE"/>
    <property type="match status" value="1"/>
</dbReference>
<dbReference type="SUPFAM" id="SSF48208">
    <property type="entry name" value="Six-hairpin glycosidases"/>
    <property type="match status" value="1"/>
</dbReference>
<dbReference type="InterPro" id="IPR039721">
    <property type="entry name" value="C5-epimerase"/>
</dbReference>
<keyword evidence="7 13" id="KW-0812">Transmembrane</keyword>
<feature type="transmembrane region" description="Helical" evidence="13">
    <location>
        <begin position="7"/>
        <end position="27"/>
    </location>
</feature>
<comment type="subcellular location">
    <subcellularLocation>
        <location evidence="12">Endomembrane system</location>
        <topology evidence="12">Single-pass membrane protein</topology>
    </subcellularLocation>
    <subcellularLocation>
        <location evidence="2">Membrane</location>
        <topology evidence="2">Single-pass type II membrane protein</topology>
    </subcellularLocation>
</comment>
<dbReference type="GO" id="GO:0015012">
    <property type="term" value="P:heparan sulfate proteoglycan biosynthetic process"/>
    <property type="evidence" value="ECO:0007669"/>
    <property type="project" value="InterPro"/>
</dbReference>
<comment type="similarity">
    <text evidence="5">Belongs to the D-glucuronyl C5-epimerase family.</text>
</comment>
<accession>A0A210QD62</accession>
<evidence type="ECO:0000256" key="6">
    <source>
        <dbReference type="ARBA" id="ARBA00012087"/>
    </source>
</evidence>
<dbReference type="Pfam" id="PF06662">
    <property type="entry name" value="C5-epim_C"/>
    <property type="match status" value="1"/>
</dbReference>
<keyword evidence="17" id="KW-1185">Reference proteome</keyword>
<name>A0A210QD62_MIZYE</name>
<comment type="catalytic activity">
    <reaction evidence="1">
        <text>[heparosan-N-sulfate](n) = [heparan-N-sulfate](n)</text>
        <dbReference type="Rhea" id="RHEA:20197"/>
        <dbReference type="Rhea" id="RHEA-COMP:9556"/>
        <dbReference type="Rhea" id="RHEA-COMP:9557"/>
        <dbReference type="ChEBI" id="CHEBI:58041"/>
        <dbReference type="ChEBI" id="CHEBI:58287"/>
        <dbReference type="EC" id="5.1.3.17"/>
    </reaction>
</comment>
<dbReference type="GO" id="GO:0047464">
    <property type="term" value="F:heparosan-N-sulfate-glucuronate 5-epimerase activity"/>
    <property type="evidence" value="ECO:0007669"/>
    <property type="project" value="UniProtKB-EC"/>
</dbReference>
<protein>
    <recommendedName>
        <fullName evidence="6">heparosan-N-sulfate-glucuronate 5-epimerase</fullName>
        <ecNumber evidence="6">5.1.3.17</ecNumber>
    </recommendedName>
</protein>
<dbReference type="InterPro" id="IPR059154">
    <property type="entry name" value="Glce_b_sandwich"/>
</dbReference>
<evidence type="ECO:0000259" key="14">
    <source>
        <dbReference type="Pfam" id="PF06662"/>
    </source>
</evidence>
<evidence type="ECO:0000313" key="17">
    <source>
        <dbReference type="Proteomes" id="UP000242188"/>
    </source>
</evidence>
<dbReference type="InterPro" id="IPR010598">
    <property type="entry name" value="C5-epim_C"/>
</dbReference>
<dbReference type="EMBL" id="NEDP02004099">
    <property type="protein sequence ID" value="OWF46703.1"/>
    <property type="molecule type" value="Genomic_DNA"/>
</dbReference>
<dbReference type="OrthoDB" id="5914444at2759"/>
<comment type="pathway">
    <text evidence="3">Glycan metabolism; heparin biosynthesis.</text>
</comment>
<dbReference type="Proteomes" id="UP000242188">
    <property type="component" value="Unassembled WGS sequence"/>
</dbReference>
<dbReference type="STRING" id="6573.A0A210QD62"/>
<keyword evidence="9 13" id="KW-1133">Transmembrane helix</keyword>
<dbReference type="AlphaFoldDB" id="A0A210QD62"/>
<evidence type="ECO:0000259" key="15">
    <source>
        <dbReference type="Pfam" id="PF21174"/>
    </source>
</evidence>
<evidence type="ECO:0000256" key="4">
    <source>
        <dbReference type="ARBA" id="ARBA00005093"/>
    </source>
</evidence>
<evidence type="ECO:0000256" key="11">
    <source>
        <dbReference type="ARBA" id="ARBA00023235"/>
    </source>
</evidence>
<comment type="caution">
    <text evidence="16">The sequence shown here is derived from an EMBL/GenBank/DDBJ whole genome shotgun (WGS) entry which is preliminary data.</text>
</comment>
<dbReference type="GO" id="GO:0030210">
    <property type="term" value="P:heparin proteoglycan biosynthetic process"/>
    <property type="evidence" value="ECO:0007669"/>
    <property type="project" value="UniProtKB-UniPathway"/>
</dbReference>
<evidence type="ECO:0000256" key="10">
    <source>
        <dbReference type="ARBA" id="ARBA00023136"/>
    </source>
</evidence>
<dbReference type="EC" id="5.1.3.17" evidence="6"/>
<feature type="domain" description="D-glucuronyl C5-epimerase beta-sandwich" evidence="15">
    <location>
        <begin position="238"/>
        <end position="362"/>
    </location>
</feature>
<evidence type="ECO:0000256" key="3">
    <source>
        <dbReference type="ARBA" id="ARBA00004841"/>
    </source>
</evidence>
<evidence type="ECO:0000313" key="16">
    <source>
        <dbReference type="EMBL" id="OWF46703.1"/>
    </source>
</evidence>
<keyword evidence="10 13" id="KW-0472">Membrane</keyword>
<dbReference type="GO" id="GO:0005975">
    <property type="term" value="P:carbohydrate metabolic process"/>
    <property type="evidence" value="ECO:0007669"/>
    <property type="project" value="InterPro"/>
</dbReference>
<evidence type="ECO:0000256" key="1">
    <source>
        <dbReference type="ARBA" id="ARBA00000434"/>
    </source>
</evidence>
<evidence type="ECO:0000256" key="13">
    <source>
        <dbReference type="SAM" id="Phobius"/>
    </source>
</evidence>
<evidence type="ECO:0000256" key="2">
    <source>
        <dbReference type="ARBA" id="ARBA00004606"/>
    </source>
</evidence>
<evidence type="ECO:0000256" key="8">
    <source>
        <dbReference type="ARBA" id="ARBA00022968"/>
    </source>
</evidence>
<evidence type="ECO:0000256" key="5">
    <source>
        <dbReference type="ARBA" id="ARBA00005584"/>
    </source>
</evidence>
<feature type="domain" description="D-glucuronyl C5-epimerase C-terminal" evidence="14">
    <location>
        <begin position="390"/>
        <end position="580"/>
    </location>
</feature>
<gene>
    <name evidence="16" type="ORF">KP79_PYT21200</name>
</gene>
<dbReference type="Pfam" id="PF21174">
    <property type="entry name" value="Glce_b_sandwich"/>
    <property type="match status" value="1"/>
</dbReference>
<dbReference type="PANTHER" id="PTHR13174">
    <property type="entry name" value="D-GLUCURONYL C5-EPIMERASE"/>
    <property type="match status" value="1"/>
</dbReference>
<keyword evidence="11" id="KW-0413">Isomerase</keyword>
<sequence length="591" mass="67078">MAPRVSLKLVVLMMVGTPFLITMYHWGQCDLNRLDDNFRDGQYRGPVDKFDSSARIPHRDVNAIGQTAEEGPLTYKEIECVVNGDYSIKGRLEDKEVYLPFTFVQRYFEVYGSINSYDGYDRFELQHSYSQIHPPRDSYSPDGVFMSFEFYNVEDRGRVKCISGIEGVPVSVQWNRNGHFYPIQIAQYGLSHYSKQLMEPSPQRVVLEDGEGGDLNTWLLPDRRSQIAIKTDRTNEENNLIEFDTPDLLKNPGITISVEDHNLSTLSIDVKFINNGSVTVLLRTNEGNLFRIHYVLSNTTMTLEDRDLYYGIGSSKKGKWIHLTRKVLIDYDKGQILKLAKSKRGKVKLTPAKIVAVCFRGHGFVDNITLSSEAHMDHFFDAANYLVNYQDSRGGWPIQVTRKIIPGKLELKPGWYSAMGQGQAISLLVRAYSVTKDSKYLQSAAKALAIFEIPSSEGGVLQKFANTYDWYEEYPTTPGTFVLNGFIYSLIGLYDLKVVSSGQTAAHAAKLYNAGMQTLKNMLLMYDSGTGTFYDLKHISLGVAPNRARWDYHTVHINQLLLLSLIDEDPMFQTTAQRWMGYLKGKLSPHN</sequence>
<dbReference type="GO" id="GO:0005794">
    <property type="term" value="C:Golgi apparatus"/>
    <property type="evidence" value="ECO:0007669"/>
    <property type="project" value="TreeGrafter"/>
</dbReference>
<comment type="pathway">
    <text evidence="4">Glycan metabolism; heparan sulfate biosynthesis.</text>
</comment>
<reference evidence="16 17" key="1">
    <citation type="journal article" date="2017" name="Nat. Ecol. Evol.">
        <title>Scallop genome provides insights into evolution of bilaterian karyotype and development.</title>
        <authorList>
            <person name="Wang S."/>
            <person name="Zhang J."/>
            <person name="Jiao W."/>
            <person name="Li J."/>
            <person name="Xun X."/>
            <person name="Sun Y."/>
            <person name="Guo X."/>
            <person name="Huan P."/>
            <person name="Dong B."/>
            <person name="Zhang L."/>
            <person name="Hu X."/>
            <person name="Sun X."/>
            <person name="Wang J."/>
            <person name="Zhao C."/>
            <person name="Wang Y."/>
            <person name="Wang D."/>
            <person name="Huang X."/>
            <person name="Wang R."/>
            <person name="Lv J."/>
            <person name="Li Y."/>
            <person name="Zhang Z."/>
            <person name="Liu B."/>
            <person name="Lu W."/>
            <person name="Hui Y."/>
            <person name="Liang J."/>
            <person name="Zhou Z."/>
            <person name="Hou R."/>
            <person name="Li X."/>
            <person name="Liu Y."/>
            <person name="Li H."/>
            <person name="Ning X."/>
            <person name="Lin Y."/>
            <person name="Zhao L."/>
            <person name="Xing Q."/>
            <person name="Dou J."/>
            <person name="Li Y."/>
            <person name="Mao J."/>
            <person name="Guo H."/>
            <person name="Dou H."/>
            <person name="Li T."/>
            <person name="Mu C."/>
            <person name="Jiang W."/>
            <person name="Fu Q."/>
            <person name="Fu X."/>
            <person name="Miao Y."/>
            <person name="Liu J."/>
            <person name="Yu Q."/>
            <person name="Li R."/>
            <person name="Liao H."/>
            <person name="Li X."/>
            <person name="Kong Y."/>
            <person name="Jiang Z."/>
            <person name="Chourrout D."/>
            <person name="Li R."/>
            <person name="Bao Z."/>
        </authorList>
    </citation>
    <scope>NUCLEOTIDE SEQUENCE [LARGE SCALE GENOMIC DNA]</scope>
    <source>
        <strain evidence="16 17">PY_sf001</strain>
    </source>
</reference>
<evidence type="ECO:0000256" key="9">
    <source>
        <dbReference type="ARBA" id="ARBA00022989"/>
    </source>
</evidence>
<evidence type="ECO:0000256" key="12">
    <source>
        <dbReference type="ARBA" id="ARBA00037847"/>
    </source>
</evidence>
<keyword evidence="8" id="KW-0735">Signal-anchor</keyword>
<evidence type="ECO:0000256" key="7">
    <source>
        <dbReference type="ARBA" id="ARBA00022692"/>
    </source>
</evidence>
<organism evidence="16 17">
    <name type="scientific">Mizuhopecten yessoensis</name>
    <name type="common">Japanese scallop</name>
    <name type="synonym">Patinopecten yessoensis</name>
    <dbReference type="NCBI Taxonomy" id="6573"/>
    <lineage>
        <taxon>Eukaryota</taxon>
        <taxon>Metazoa</taxon>
        <taxon>Spiralia</taxon>
        <taxon>Lophotrochozoa</taxon>
        <taxon>Mollusca</taxon>
        <taxon>Bivalvia</taxon>
        <taxon>Autobranchia</taxon>
        <taxon>Pteriomorphia</taxon>
        <taxon>Pectinida</taxon>
        <taxon>Pectinoidea</taxon>
        <taxon>Pectinidae</taxon>
        <taxon>Mizuhopecten</taxon>
    </lineage>
</organism>